<reference evidence="4" key="1">
    <citation type="submission" date="2013-09" db="EMBL/GenBank/DDBJ databases">
        <title>Complete nucleotide sequence of Streptomyces linear plasmid pFRL3.</title>
        <authorList>
            <person name="Chen Z."/>
            <person name="Fang P."/>
            <person name="Qin Z."/>
        </authorList>
    </citation>
    <scope>NUCLEOTIDE SEQUENCE</scope>
    <source>
        <plasmid evidence="4">pFRL3</plasmid>
    </source>
</reference>
<feature type="transmembrane region" description="Helical" evidence="2">
    <location>
        <begin position="6"/>
        <end position="25"/>
    </location>
</feature>
<dbReference type="Pfam" id="PF20182">
    <property type="entry name" value="DUF6545"/>
    <property type="match status" value="1"/>
</dbReference>
<dbReference type="EMBL" id="KF602048">
    <property type="protein sequence ID" value="AHE39116.1"/>
    <property type="molecule type" value="Genomic_DNA"/>
</dbReference>
<feature type="transmembrane region" description="Helical" evidence="2">
    <location>
        <begin position="110"/>
        <end position="130"/>
    </location>
</feature>
<dbReference type="RefSeq" id="WP_024126497.1">
    <property type="nucleotide sequence ID" value="NC_023283.1"/>
</dbReference>
<organism evidence="4">
    <name type="scientific">Streptomyces sp. FR1</name>
    <dbReference type="NCBI Taxonomy" id="349971"/>
    <lineage>
        <taxon>Bacteria</taxon>
        <taxon>Bacillati</taxon>
        <taxon>Actinomycetota</taxon>
        <taxon>Actinomycetes</taxon>
        <taxon>Kitasatosporales</taxon>
        <taxon>Streptomycetaceae</taxon>
        <taxon>Streptomyces</taxon>
    </lineage>
</organism>
<feature type="domain" description="DUF6545" evidence="3">
    <location>
        <begin position="259"/>
        <end position="420"/>
    </location>
</feature>
<feature type="transmembrane region" description="Helical" evidence="2">
    <location>
        <begin position="150"/>
        <end position="174"/>
    </location>
</feature>
<keyword evidence="2" id="KW-0812">Transmembrane</keyword>
<sequence>MSDVIAYVIAGLLLIQAFFRARAALKGWKRDRSLWGAFVAFAAAWLSRTTHGRDLLNHLGVPDLAYFVKHALTIAGICVLLRYVTAVYRSDGSTRDLPRSVRISATVHRVATKASVATIVVMGLVFAFLLNDPDTSTPFFLDRHRGEAGVLVYMGLFYLYVGAAAAVCAVQWGGAVRQAPIRSLRIGLRMMTAGMVLAVLYAITRTAYLPVITFSSVSESANLGQEKVTDTLLYLSFLLWGFGTIAPAARAGRERISAVRGLLELYPLWRSLALRAPEIVRHRASTLFSRRAAKAGRLDTVRDLFFSPDPSPPAHLARWAMDIRDVIAELCRQVPADLAERALVQAKAELKPEHATDVQAEALWLRAAVLAERRRPEGTTVSSAPYPFGPGQDRDQQESTPGHSLRKELEHLRTVASAFRLTSPSDGRALLDGHPAGHV</sequence>
<feature type="transmembrane region" description="Helical" evidence="2">
    <location>
        <begin position="67"/>
        <end position="89"/>
    </location>
</feature>
<name>V9Z6V3_9ACTN</name>
<protein>
    <recommendedName>
        <fullName evidence="3">DUF6545 domain-containing protein</fullName>
    </recommendedName>
</protein>
<keyword evidence="2" id="KW-1133">Transmembrane helix</keyword>
<dbReference type="AlphaFoldDB" id="V9Z6V3"/>
<feature type="transmembrane region" description="Helical" evidence="2">
    <location>
        <begin position="32"/>
        <end position="47"/>
    </location>
</feature>
<feature type="transmembrane region" description="Helical" evidence="2">
    <location>
        <begin position="186"/>
        <end position="211"/>
    </location>
</feature>
<feature type="region of interest" description="Disordered" evidence="1">
    <location>
        <begin position="376"/>
        <end position="403"/>
    </location>
</feature>
<proteinExistence type="predicted"/>
<evidence type="ECO:0000313" key="4">
    <source>
        <dbReference type="EMBL" id="AHE39116.1"/>
    </source>
</evidence>
<dbReference type="InterPro" id="IPR046675">
    <property type="entry name" value="DUF6545"/>
</dbReference>
<gene>
    <name evidence="4" type="ORF">pFRL3_339</name>
</gene>
<evidence type="ECO:0000256" key="1">
    <source>
        <dbReference type="SAM" id="MobiDB-lite"/>
    </source>
</evidence>
<geneLocation type="plasmid" evidence="4">
    <name>pFRL3</name>
</geneLocation>
<feature type="transmembrane region" description="Helical" evidence="2">
    <location>
        <begin position="231"/>
        <end position="249"/>
    </location>
</feature>
<keyword evidence="2" id="KW-0472">Membrane</keyword>
<accession>V9Z6V3</accession>
<evidence type="ECO:0000256" key="2">
    <source>
        <dbReference type="SAM" id="Phobius"/>
    </source>
</evidence>
<keyword evidence="4" id="KW-0614">Plasmid</keyword>
<evidence type="ECO:0000259" key="3">
    <source>
        <dbReference type="Pfam" id="PF20182"/>
    </source>
</evidence>